<evidence type="ECO:0008006" key="15">
    <source>
        <dbReference type="Google" id="ProtNLM"/>
    </source>
</evidence>
<dbReference type="PaxDb" id="2903-EOD42183"/>
<proteinExistence type="predicted"/>
<evidence type="ECO:0000256" key="4">
    <source>
        <dbReference type="ARBA" id="ARBA00022989"/>
    </source>
</evidence>
<dbReference type="KEGG" id="ehx:EMIHUDRAFT_461087"/>
<keyword evidence="3 11" id="KW-0812">Transmembrane</keyword>
<evidence type="ECO:0000256" key="12">
    <source>
        <dbReference type="SAM" id="SignalP"/>
    </source>
</evidence>
<evidence type="ECO:0000256" key="5">
    <source>
        <dbReference type="ARBA" id="ARBA00023065"/>
    </source>
</evidence>
<dbReference type="AlphaFoldDB" id="A0A0D3L2E8"/>
<dbReference type="HOGENOM" id="CLU_028152_0_0_1"/>
<keyword evidence="2" id="KW-0813">Transport</keyword>
<dbReference type="Gene3D" id="1.10.3080.10">
    <property type="entry name" value="Clc chloride channel"/>
    <property type="match status" value="1"/>
</dbReference>
<dbReference type="PRINTS" id="PR00762">
    <property type="entry name" value="CLCHANNEL"/>
</dbReference>
<feature type="transmembrane region" description="Helical" evidence="11">
    <location>
        <begin position="524"/>
        <end position="551"/>
    </location>
</feature>
<sequence length="639" mass="62683">MSRLSLSLLAATSAASYAPMSSHPRLWSEAPLAAPAPPHRRCPFRTSVPARAAPLAAVRDQEEDATSLSSRSRFLAASAATGACTGAAVSGFKLSIVACAVALFGADTTAGWTGCGARRGAAMLLLPAVGGVAVAVLRALSPGGRFGPGLAEHVAEVESGVPLRTAAFATRAAASAVTLGSGNSLGPEGPSVEIGCGVARLVGSVAARRGWKGAAHLQRRSRQMLAVGAAAGVAAGFNAPLAGVFFALEIVAAAVRSAVDEGGGGGGEADALGVGSASEVGSVSELEARRDSAELDAKSRTAISGVVLSSLVSAVVAQEVLGSGHALPPGGWPVRLRWTALPVYAGLGAVAGVTALAFKRTTAALRALFVDDGAGGGGPLRAVPPMARPALGGLCCGAIGLAFPQVLFSGYATLDAIVQSLPLSAATLNAALGSPLAGAAAGGGPALPGAGLLVAKLVATSGCVASGLVGGTFAPSLLLGASLGVVYHQAAARALALLASAVPALAGATSVANAPTFAMVGGAAFLSSVFGAPLTSALLLLEVATLALLLFELTRGYELVLPLLCAAGTGPVVMEGVEQRLDAARRRRARRSSGEASGEAPPAAAAAEQGAAANVSASLLPTVPPDCDVDYQIVCRAEP</sequence>
<keyword evidence="14" id="KW-1185">Reference proteome</keyword>
<reference evidence="14" key="1">
    <citation type="journal article" date="2013" name="Nature">
        <title>Pan genome of the phytoplankton Emiliania underpins its global distribution.</title>
        <authorList>
            <person name="Read B.A."/>
            <person name="Kegel J."/>
            <person name="Klute M.J."/>
            <person name="Kuo A."/>
            <person name="Lefebvre S.C."/>
            <person name="Maumus F."/>
            <person name="Mayer C."/>
            <person name="Miller J."/>
            <person name="Monier A."/>
            <person name="Salamov A."/>
            <person name="Young J."/>
            <person name="Aguilar M."/>
            <person name="Claverie J.M."/>
            <person name="Frickenhaus S."/>
            <person name="Gonzalez K."/>
            <person name="Herman E.K."/>
            <person name="Lin Y.C."/>
            <person name="Napier J."/>
            <person name="Ogata H."/>
            <person name="Sarno A.F."/>
            <person name="Shmutz J."/>
            <person name="Schroeder D."/>
            <person name="de Vargas C."/>
            <person name="Verret F."/>
            <person name="von Dassow P."/>
            <person name="Valentin K."/>
            <person name="Van de Peer Y."/>
            <person name="Wheeler G."/>
            <person name="Dacks J.B."/>
            <person name="Delwiche C.F."/>
            <person name="Dyhrman S.T."/>
            <person name="Glockner G."/>
            <person name="John U."/>
            <person name="Richards T."/>
            <person name="Worden A.Z."/>
            <person name="Zhang X."/>
            <person name="Grigoriev I.V."/>
            <person name="Allen A.E."/>
            <person name="Bidle K."/>
            <person name="Borodovsky M."/>
            <person name="Bowler C."/>
            <person name="Brownlee C."/>
            <person name="Cock J.M."/>
            <person name="Elias M."/>
            <person name="Gladyshev V.N."/>
            <person name="Groth M."/>
            <person name="Guda C."/>
            <person name="Hadaegh A."/>
            <person name="Iglesias-Rodriguez M.D."/>
            <person name="Jenkins J."/>
            <person name="Jones B.M."/>
            <person name="Lawson T."/>
            <person name="Leese F."/>
            <person name="Lindquist E."/>
            <person name="Lobanov A."/>
            <person name="Lomsadze A."/>
            <person name="Malik S.B."/>
            <person name="Marsh M.E."/>
            <person name="Mackinder L."/>
            <person name="Mock T."/>
            <person name="Mueller-Roeber B."/>
            <person name="Pagarete A."/>
            <person name="Parker M."/>
            <person name="Probert I."/>
            <person name="Quesneville H."/>
            <person name="Raines C."/>
            <person name="Rensing S.A."/>
            <person name="Riano-Pachon D.M."/>
            <person name="Richier S."/>
            <person name="Rokitta S."/>
            <person name="Shiraiwa Y."/>
            <person name="Soanes D.M."/>
            <person name="van der Giezen M."/>
            <person name="Wahlund T.M."/>
            <person name="Williams B."/>
            <person name="Wilson W."/>
            <person name="Wolfe G."/>
            <person name="Wurch L.L."/>
        </authorList>
    </citation>
    <scope>NUCLEOTIDE SEQUENCE</scope>
</reference>
<dbReference type="PANTHER" id="PTHR43427">
    <property type="entry name" value="CHLORIDE CHANNEL PROTEIN CLC-E"/>
    <property type="match status" value="1"/>
</dbReference>
<dbReference type="OMA" id="AGICRIP"/>
<keyword evidence="9" id="KW-0407">Ion channel</keyword>
<dbReference type="GO" id="GO:0005254">
    <property type="term" value="F:chloride channel activity"/>
    <property type="evidence" value="ECO:0007669"/>
    <property type="project" value="UniProtKB-KW"/>
</dbReference>
<reference evidence="13" key="2">
    <citation type="submission" date="2024-10" db="UniProtKB">
        <authorList>
            <consortium name="EnsemblProtists"/>
        </authorList>
    </citation>
    <scope>IDENTIFICATION</scope>
</reference>
<evidence type="ECO:0000256" key="1">
    <source>
        <dbReference type="ARBA" id="ARBA00004141"/>
    </source>
</evidence>
<accession>A0A0D3L2E8</accession>
<keyword evidence="4 11" id="KW-1133">Transmembrane helix</keyword>
<dbReference type="eggNOG" id="KOG0475">
    <property type="taxonomic scope" value="Eukaryota"/>
</dbReference>
<dbReference type="GeneID" id="17287361"/>
<evidence type="ECO:0000256" key="6">
    <source>
        <dbReference type="ARBA" id="ARBA00023136"/>
    </source>
</evidence>
<feature type="transmembrane region" description="Helical" evidence="11">
    <location>
        <begin position="464"/>
        <end position="487"/>
    </location>
</feature>
<feature type="transmembrane region" description="Helical" evidence="11">
    <location>
        <begin position="390"/>
        <end position="414"/>
    </location>
</feature>
<organism evidence="13 14">
    <name type="scientific">Emiliania huxleyi (strain CCMP1516)</name>
    <dbReference type="NCBI Taxonomy" id="280463"/>
    <lineage>
        <taxon>Eukaryota</taxon>
        <taxon>Haptista</taxon>
        <taxon>Haptophyta</taxon>
        <taxon>Prymnesiophyceae</taxon>
        <taxon>Isochrysidales</taxon>
        <taxon>Noelaerhabdaceae</taxon>
        <taxon>Emiliania</taxon>
    </lineage>
</organism>
<keyword evidence="6 11" id="KW-0472">Membrane</keyword>
<evidence type="ECO:0000256" key="3">
    <source>
        <dbReference type="ARBA" id="ARBA00022692"/>
    </source>
</evidence>
<evidence type="ECO:0000256" key="10">
    <source>
        <dbReference type="SAM" id="MobiDB-lite"/>
    </source>
</evidence>
<dbReference type="STRING" id="2903.R1E3G8"/>
<dbReference type="GO" id="GO:0034707">
    <property type="term" value="C:chloride channel complex"/>
    <property type="evidence" value="ECO:0007669"/>
    <property type="project" value="UniProtKB-KW"/>
</dbReference>
<feature type="signal peptide" evidence="12">
    <location>
        <begin position="1"/>
        <end position="16"/>
    </location>
</feature>
<dbReference type="EnsemblProtists" id="EOD42183">
    <property type="protein sequence ID" value="EOD42183"/>
    <property type="gene ID" value="EMIHUDRAFT_461087"/>
</dbReference>
<feature type="transmembrane region" description="Helical" evidence="11">
    <location>
        <begin position="341"/>
        <end position="358"/>
    </location>
</feature>
<dbReference type="Proteomes" id="UP000013827">
    <property type="component" value="Unassembled WGS sequence"/>
</dbReference>
<keyword evidence="7" id="KW-0869">Chloride channel</keyword>
<feature type="transmembrane region" description="Helical" evidence="11">
    <location>
        <begin position="224"/>
        <end position="248"/>
    </location>
</feature>
<protein>
    <recommendedName>
        <fullName evidence="15">Chloride channel protein</fullName>
    </recommendedName>
</protein>
<feature type="compositionally biased region" description="Low complexity" evidence="10">
    <location>
        <begin position="594"/>
        <end position="609"/>
    </location>
</feature>
<evidence type="ECO:0000256" key="2">
    <source>
        <dbReference type="ARBA" id="ARBA00022448"/>
    </source>
</evidence>
<feature type="transmembrane region" description="Helical" evidence="11">
    <location>
        <begin position="302"/>
        <end position="321"/>
    </location>
</feature>
<evidence type="ECO:0000256" key="8">
    <source>
        <dbReference type="ARBA" id="ARBA00023214"/>
    </source>
</evidence>
<keyword evidence="8" id="KW-0868">Chloride</keyword>
<evidence type="ECO:0000256" key="9">
    <source>
        <dbReference type="ARBA" id="ARBA00023303"/>
    </source>
</evidence>
<evidence type="ECO:0000313" key="13">
    <source>
        <dbReference type="EnsemblProtists" id="EOD42183"/>
    </source>
</evidence>
<feature type="chain" id="PRO_5044292013" description="Chloride channel protein" evidence="12">
    <location>
        <begin position="17"/>
        <end position="639"/>
    </location>
</feature>
<name>A0A0D3L2E8_EMIH1</name>
<feature type="region of interest" description="Disordered" evidence="10">
    <location>
        <begin position="584"/>
        <end position="609"/>
    </location>
</feature>
<evidence type="ECO:0000256" key="11">
    <source>
        <dbReference type="SAM" id="Phobius"/>
    </source>
</evidence>
<evidence type="ECO:0000256" key="7">
    <source>
        <dbReference type="ARBA" id="ARBA00023173"/>
    </source>
</evidence>
<dbReference type="CDD" id="cd00400">
    <property type="entry name" value="Voltage_gated_ClC"/>
    <property type="match status" value="1"/>
</dbReference>
<feature type="transmembrane region" description="Helical" evidence="11">
    <location>
        <begin position="494"/>
        <end position="512"/>
    </location>
</feature>
<dbReference type="SUPFAM" id="SSF81340">
    <property type="entry name" value="Clc chloride channel"/>
    <property type="match status" value="2"/>
</dbReference>
<dbReference type="RefSeq" id="XP_005794612.1">
    <property type="nucleotide sequence ID" value="XM_005794555.1"/>
</dbReference>
<dbReference type="InterPro" id="IPR050368">
    <property type="entry name" value="ClC-type_chloride_channel"/>
</dbReference>
<comment type="subcellular location">
    <subcellularLocation>
        <location evidence="1">Membrane</location>
        <topology evidence="1">Multi-pass membrane protein</topology>
    </subcellularLocation>
</comment>
<dbReference type="InterPro" id="IPR014743">
    <property type="entry name" value="Cl-channel_core"/>
</dbReference>
<dbReference type="Pfam" id="PF00654">
    <property type="entry name" value="Voltage_CLC"/>
    <property type="match status" value="2"/>
</dbReference>
<dbReference type="PANTHER" id="PTHR43427:SF6">
    <property type="entry name" value="CHLORIDE CHANNEL PROTEIN CLC-E"/>
    <property type="match status" value="1"/>
</dbReference>
<keyword evidence="12" id="KW-0732">Signal</keyword>
<dbReference type="InterPro" id="IPR001807">
    <property type="entry name" value="ClC"/>
</dbReference>
<keyword evidence="5" id="KW-0406">Ion transport</keyword>
<evidence type="ECO:0000313" key="14">
    <source>
        <dbReference type="Proteomes" id="UP000013827"/>
    </source>
</evidence>